<dbReference type="PROSITE" id="PS50928">
    <property type="entry name" value="ABC_TM1"/>
    <property type="match status" value="1"/>
</dbReference>
<dbReference type="OrthoDB" id="9805778at2"/>
<dbReference type="Proteomes" id="UP000321638">
    <property type="component" value="Unassembled WGS sequence"/>
</dbReference>
<gene>
    <name evidence="9" type="ORF">FHP25_07350</name>
</gene>
<dbReference type="InterPro" id="IPR035906">
    <property type="entry name" value="MetI-like_sf"/>
</dbReference>
<dbReference type="GO" id="GO:0055085">
    <property type="term" value="P:transmembrane transport"/>
    <property type="evidence" value="ECO:0007669"/>
    <property type="project" value="InterPro"/>
</dbReference>
<sequence length="305" mass="33877">MSTETLDGAELLVRSRPPLQRIWRGGLQGSEYAWAVAFTVPYIALFLAFVAYPVAFGAWLGHEPGLYAELAEDPIYQRTIVNTILYVGIGVNLKMFGALLLSGFFMRRGWWVKALLLVFVLPWAMPALPSFISIHWMLNGEWGLLNNFLWTVFGINGPGWLDTSRWLALGAVITSHIWKWMPFWTVILLAGRMAIPQELYEAAEVDGATGMTRFTHVTFPLLANLYLVCTLLSTIFTLGDFNSVYFVSGGGPALSTHVLATLGIRDAFEVARPELGVAAVLTALPLMIPLVLILMRKLRTTEVTL</sequence>
<keyword evidence="10" id="KW-1185">Reference proteome</keyword>
<evidence type="ECO:0000256" key="1">
    <source>
        <dbReference type="ARBA" id="ARBA00004651"/>
    </source>
</evidence>
<feature type="transmembrane region" description="Helical" evidence="7">
    <location>
        <begin position="80"/>
        <end position="102"/>
    </location>
</feature>
<dbReference type="Pfam" id="PF00528">
    <property type="entry name" value="BPD_transp_1"/>
    <property type="match status" value="1"/>
</dbReference>
<dbReference type="RefSeq" id="WP_147846273.1">
    <property type="nucleotide sequence ID" value="NZ_VDUZ01000006.1"/>
</dbReference>
<feature type="transmembrane region" description="Helical" evidence="7">
    <location>
        <begin position="275"/>
        <end position="295"/>
    </location>
</feature>
<reference evidence="9 10" key="1">
    <citation type="submission" date="2019-06" db="EMBL/GenBank/DDBJ databases">
        <title>New taxonomy in bacterial strain CC-CFT640, isolated from vineyard.</title>
        <authorList>
            <person name="Lin S.-Y."/>
            <person name="Tsai C.-F."/>
            <person name="Young C.-C."/>
        </authorList>
    </citation>
    <scope>NUCLEOTIDE SEQUENCE [LARGE SCALE GENOMIC DNA]</scope>
    <source>
        <strain evidence="9 10">CC-CFT640</strain>
    </source>
</reference>
<evidence type="ECO:0000259" key="8">
    <source>
        <dbReference type="PROSITE" id="PS50928"/>
    </source>
</evidence>
<feature type="transmembrane region" description="Helical" evidence="7">
    <location>
        <begin position="221"/>
        <end position="239"/>
    </location>
</feature>
<name>A0A5C8PSW2_9HYPH</name>
<evidence type="ECO:0000256" key="3">
    <source>
        <dbReference type="ARBA" id="ARBA00022475"/>
    </source>
</evidence>
<dbReference type="AlphaFoldDB" id="A0A5C8PSW2"/>
<keyword evidence="2 7" id="KW-0813">Transport</keyword>
<evidence type="ECO:0000256" key="7">
    <source>
        <dbReference type="RuleBase" id="RU363032"/>
    </source>
</evidence>
<organism evidence="9 10">
    <name type="scientific">Vineibacter terrae</name>
    <dbReference type="NCBI Taxonomy" id="2586908"/>
    <lineage>
        <taxon>Bacteria</taxon>
        <taxon>Pseudomonadati</taxon>
        <taxon>Pseudomonadota</taxon>
        <taxon>Alphaproteobacteria</taxon>
        <taxon>Hyphomicrobiales</taxon>
        <taxon>Vineibacter</taxon>
    </lineage>
</organism>
<dbReference type="SUPFAM" id="SSF161098">
    <property type="entry name" value="MetI-like"/>
    <property type="match status" value="1"/>
</dbReference>
<comment type="caution">
    <text evidence="9">The sequence shown here is derived from an EMBL/GenBank/DDBJ whole genome shotgun (WGS) entry which is preliminary data.</text>
</comment>
<dbReference type="GO" id="GO:0005886">
    <property type="term" value="C:plasma membrane"/>
    <property type="evidence" value="ECO:0007669"/>
    <property type="project" value="UniProtKB-SubCell"/>
</dbReference>
<evidence type="ECO:0000256" key="5">
    <source>
        <dbReference type="ARBA" id="ARBA00022989"/>
    </source>
</evidence>
<keyword evidence="4 7" id="KW-0812">Transmembrane</keyword>
<dbReference type="InterPro" id="IPR000515">
    <property type="entry name" value="MetI-like"/>
</dbReference>
<dbReference type="PANTHER" id="PTHR30193:SF37">
    <property type="entry name" value="INNER MEMBRANE ABC TRANSPORTER PERMEASE PROTEIN YCJO"/>
    <property type="match status" value="1"/>
</dbReference>
<evidence type="ECO:0000256" key="4">
    <source>
        <dbReference type="ARBA" id="ARBA00022692"/>
    </source>
</evidence>
<evidence type="ECO:0000256" key="6">
    <source>
        <dbReference type="ARBA" id="ARBA00023136"/>
    </source>
</evidence>
<feature type="transmembrane region" description="Helical" evidence="7">
    <location>
        <begin position="114"/>
        <end position="138"/>
    </location>
</feature>
<dbReference type="CDD" id="cd06261">
    <property type="entry name" value="TM_PBP2"/>
    <property type="match status" value="1"/>
</dbReference>
<protein>
    <submittedName>
        <fullName evidence="9">Sugar ABC transporter permease</fullName>
    </submittedName>
</protein>
<evidence type="ECO:0000256" key="2">
    <source>
        <dbReference type="ARBA" id="ARBA00022448"/>
    </source>
</evidence>
<keyword evidence="3" id="KW-1003">Cell membrane</keyword>
<keyword evidence="5 7" id="KW-1133">Transmembrane helix</keyword>
<comment type="similarity">
    <text evidence="7">Belongs to the binding-protein-dependent transport system permease family.</text>
</comment>
<comment type="subcellular location">
    <subcellularLocation>
        <location evidence="1 7">Cell membrane</location>
        <topology evidence="1 7">Multi-pass membrane protein</topology>
    </subcellularLocation>
</comment>
<dbReference type="PANTHER" id="PTHR30193">
    <property type="entry name" value="ABC TRANSPORTER PERMEASE PROTEIN"/>
    <property type="match status" value="1"/>
</dbReference>
<evidence type="ECO:0000313" key="10">
    <source>
        <dbReference type="Proteomes" id="UP000321638"/>
    </source>
</evidence>
<proteinExistence type="inferred from homology"/>
<accession>A0A5C8PSW2</accession>
<keyword evidence="6 7" id="KW-0472">Membrane</keyword>
<evidence type="ECO:0000313" key="9">
    <source>
        <dbReference type="EMBL" id="TXL78802.1"/>
    </source>
</evidence>
<dbReference type="EMBL" id="VDUZ01000006">
    <property type="protein sequence ID" value="TXL78802.1"/>
    <property type="molecule type" value="Genomic_DNA"/>
</dbReference>
<dbReference type="InterPro" id="IPR051393">
    <property type="entry name" value="ABC_transporter_permease"/>
</dbReference>
<feature type="transmembrane region" description="Helical" evidence="7">
    <location>
        <begin position="166"/>
        <end position="190"/>
    </location>
</feature>
<dbReference type="Gene3D" id="1.10.3720.10">
    <property type="entry name" value="MetI-like"/>
    <property type="match status" value="1"/>
</dbReference>
<feature type="transmembrane region" description="Helical" evidence="7">
    <location>
        <begin position="32"/>
        <end position="60"/>
    </location>
</feature>
<feature type="domain" description="ABC transmembrane type-1" evidence="8">
    <location>
        <begin position="80"/>
        <end position="296"/>
    </location>
</feature>